<evidence type="ECO:0000313" key="2">
    <source>
        <dbReference type="EMBL" id="KAK8872312.1"/>
    </source>
</evidence>
<feature type="transmembrane region" description="Helical" evidence="1">
    <location>
        <begin position="112"/>
        <end position="136"/>
    </location>
</feature>
<feature type="transmembrane region" description="Helical" evidence="1">
    <location>
        <begin position="148"/>
        <end position="169"/>
    </location>
</feature>
<gene>
    <name evidence="2" type="ORF">PGQ11_002826</name>
</gene>
<comment type="caution">
    <text evidence="2">The sequence shown here is derived from an EMBL/GenBank/DDBJ whole genome shotgun (WGS) entry which is preliminary data.</text>
</comment>
<dbReference type="EMBL" id="JAPCWZ010000003">
    <property type="protein sequence ID" value="KAK8872312.1"/>
    <property type="molecule type" value="Genomic_DNA"/>
</dbReference>
<protein>
    <submittedName>
        <fullName evidence="2">Uncharacterized protein</fullName>
    </submittedName>
</protein>
<feature type="transmembrane region" description="Helical" evidence="1">
    <location>
        <begin position="189"/>
        <end position="208"/>
    </location>
</feature>
<evidence type="ECO:0000313" key="3">
    <source>
        <dbReference type="Proteomes" id="UP001390339"/>
    </source>
</evidence>
<sequence length="391" mass="43318">MASIDEWEISLLVSGIVLAFAILSAVLTFLSFACAFLVKELKAPQGNTVFAAYPKFFNSLCFIEALATCIASIVLFVFGLHRHAYWPVVLPAIWQSLAFARSICIRMMRTPLGWIPILAACVIDMGTAGFFVGAVVCAYQSSETRAKVLTLIPLILSGICVAVWTSYFILRINKMPPENKSKSRESRNLFIVVTIQQICSVLSFASFGVSWQPFLGIIFLPHLSLAVLQVLALPPRAKLWVRKSYTEVWARLRDPDLANGARFQHISSSTSERHFLEGGDEAGELERAGRVDDAVPKPLTGTFQVGIMDCAEGRKRFPKQPHIALVGYKFLIQFVNPEEVKEQDILIDFPKGGDPVVSWNKATGSSQIAVNGQVQDVVVYVRIALFLEYPE</sequence>
<dbReference type="Proteomes" id="UP001390339">
    <property type="component" value="Unassembled WGS sequence"/>
</dbReference>
<organism evidence="2 3">
    <name type="scientific">Apiospora arundinis</name>
    <dbReference type="NCBI Taxonomy" id="335852"/>
    <lineage>
        <taxon>Eukaryota</taxon>
        <taxon>Fungi</taxon>
        <taxon>Dikarya</taxon>
        <taxon>Ascomycota</taxon>
        <taxon>Pezizomycotina</taxon>
        <taxon>Sordariomycetes</taxon>
        <taxon>Xylariomycetidae</taxon>
        <taxon>Amphisphaeriales</taxon>
        <taxon>Apiosporaceae</taxon>
        <taxon>Apiospora</taxon>
    </lineage>
</organism>
<reference evidence="2 3" key="1">
    <citation type="journal article" date="2024" name="IMA Fungus">
        <title>Apiospora arundinis, a panoply of carbohydrate-active enzymes and secondary metabolites.</title>
        <authorList>
            <person name="Sorensen T."/>
            <person name="Petersen C."/>
            <person name="Muurmann A.T."/>
            <person name="Christiansen J.V."/>
            <person name="Brundto M.L."/>
            <person name="Overgaard C.K."/>
            <person name="Boysen A.T."/>
            <person name="Wollenberg R.D."/>
            <person name="Larsen T.O."/>
            <person name="Sorensen J.L."/>
            <person name="Nielsen K.L."/>
            <person name="Sondergaard T.E."/>
        </authorList>
    </citation>
    <scope>NUCLEOTIDE SEQUENCE [LARGE SCALE GENOMIC DNA]</scope>
    <source>
        <strain evidence="2 3">AAU 773</strain>
    </source>
</reference>
<feature type="transmembrane region" description="Helical" evidence="1">
    <location>
        <begin position="12"/>
        <end position="38"/>
    </location>
</feature>
<evidence type="ECO:0000256" key="1">
    <source>
        <dbReference type="SAM" id="Phobius"/>
    </source>
</evidence>
<accession>A0ABR2J3T5</accession>
<keyword evidence="3" id="KW-1185">Reference proteome</keyword>
<feature type="transmembrane region" description="Helical" evidence="1">
    <location>
        <begin position="59"/>
        <end position="78"/>
    </location>
</feature>
<keyword evidence="1" id="KW-0812">Transmembrane</keyword>
<feature type="transmembrane region" description="Helical" evidence="1">
    <location>
        <begin position="84"/>
        <end position="100"/>
    </location>
</feature>
<keyword evidence="1" id="KW-0472">Membrane</keyword>
<proteinExistence type="predicted"/>
<name>A0ABR2J3T5_9PEZI</name>
<keyword evidence="1" id="KW-1133">Transmembrane helix</keyword>